<keyword evidence="3" id="KW-0233">DNA recombination</keyword>
<name>A0AAN4EYR0_CITFR</name>
<evidence type="ECO:0000256" key="1">
    <source>
        <dbReference type="ARBA" id="ARBA00022908"/>
    </source>
</evidence>
<dbReference type="SMART" id="SM00857">
    <property type="entry name" value="Resolvase"/>
    <property type="match status" value="1"/>
</dbReference>
<dbReference type="InterPro" id="IPR050639">
    <property type="entry name" value="SSR_resolvase"/>
</dbReference>
<dbReference type="Pfam" id="PF07508">
    <property type="entry name" value="Recombinase"/>
    <property type="match status" value="1"/>
</dbReference>
<dbReference type="InterPro" id="IPR006118">
    <property type="entry name" value="Recombinase_CS"/>
</dbReference>
<dbReference type="PANTHER" id="PTHR30461">
    <property type="entry name" value="DNA-INVERTASE FROM LAMBDOID PROPHAGE"/>
    <property type="match status" value="1"/>
</dbReference>
<organism evidence="6 7">
    <name type="scientific">Citrobacter freundii</name>
    <dbReference type="NCBI Taxonomy" id="546"/>
    <lineage>
        <taxon>Bacteria</taxon>
        <taxon>Pseudomonadati</taxon>
        <taxon>Pseudomonadota</taxon>
        <taxon>Gammaproteobacteria</taxon>
        <taxon>Enterobacterales</taxon>
        <taxon>Enterobacteriaceae</taxon>
        <taxon>Citrobacter</taxon>
        <taxon>Citrobacter freundii complex</taxon>
    </lineage>
</organism>
<keyword evidence="1" id="KW-0229">DNA integration</keyword>
<evidence type="ECO:0000256" key="3">
    <source>
        <dbReference type="ARBA" id="ARBA00023172"/>
    </source>
</evidence>
<dbReference type="GO" id="GO:0015074">
    <property type="term" value="P:DNA integration"/>
    <property type="evidence" value="ECO:0007669"/>
    <property type="project" value="UniProtKB-KW"/>
</dbReference>
<dbReference type="AlphaFoldDB" id="A0AAN4EYR0"/>
<evidence type="ECO:0000313" key="6">
    <source>
        <dbReference type="EMBL" id="EMM7458713.1"/>
    </source>
</evidence>
<gene>
    <name evidence="6" type="ORF">P7U51_003249</name>
</gene>
<evidence type="ECO:0000256" key="4">
    <source>
        <dbReference type="PROSITE-ProRule" id="PRU10137"/>
    </source>
</evidence>
<dbReference type="GO" id="GO:0000150">
    <property type="term" value="F:DNA strand exchange activity"/>
    <property type="evidence" value="ECO:0007669"/>
    <property type="project" value="InterPro"/>
</dbReference>
<reference evidence="6" key="1">
    <citation type="submission" date="2024-02" db="EMBL/GenBank/DDBJ databases">
        <authorList>
            <consortium name="Clinical and Environmental Microbiology Branch: Whole genome sequencing antimicrobial resistance pathogens in the healthcare setting"/>
        </authorList>
    </citation>
    <scope>NUCLEOTIDE SEQUENCE</scope>
    <source>
        <strain evidence="6">Whole organism</strain>
    </source>
</reference>
<dbReference type="InterPro" id="IPR006119">
    <property type="entry name" value="Resolv_N"/>
</dbReference>
<dbReference type="Gene3D" id="3.90.1750.20">
    <property type="entry name" value="Putative Large Serine Recombinase, Chain B, Domain 2"/>
    <property type="match status" value="1"/>
</dbReference>
<dbReference type="PANTHER" id="PTHR30461:SF2">
    <property type="entry name" value="SERINE RECOMBINASE PINE-RELATED"/>
    <property type="match status" value="1"/>
</dbReference>
<dbReference type="SUPFAM" id="SSF53041">
    <property type="entry name" value="Resolvase-like"/>
    <property type="match status" value="1"/>
</dbReference>
<feature type="domain" description="Resolvase/invertase-type recombinase catalytic" evidence="5">
    <location>
        <begin position="5"/>
        <end position="165"/>
    </location>
</feature>
<evidence type="ECO:0000313" key="7">
    <source>
        <dbReference type="Proteomes" id="UP001169574"/>
    </source>
</evidence>
<comment type="caution">
    <text evidence="6">The sequence shown here is derived from an EMBL/GenBank/DDBJ whole genome shotgun (WGS) entry which is preliminary data.</text>
</comment>
<sequence>MSKIIPYGYLRVSSLEQVKHSRGLDSQDDAVRTYINNHSDIFDTERTVMMSDAAMSAYSGKQISDGELGRFLGDVEAGKIPTNSALVCFSIDRLSRQNPWIGTKLISTLIGAGIEIHSVAERQVLKSDDPVGAIMSTIYLMRANNESVIKSERAKSGYAKRLNESIEGKKILTRQMPRWLYELDGLYAIDAEMKCVIDFTFDRYIAGQSTGYIASELNNKGWLYGDTKWRGSYVAKLIRDERLIGTHIRYSKQTKGVKREIIEKIPNFYPVAVDVEKFHLANNMLTNVAENIRGRTRVTYGDKTTLKNIFNTVLKCGVCGGDTSVVKNTRVKIVDGVKKYIPYKMFLRCRNKYELRRCKQGDIRYEIIEQAVLKHMKDLDIASLLTKPVDNIVELYRSELVQCKADESQFREMIEQRKSEGKRIRPDTTNALEEILDRIDELNRLIESHVEENFIPNFDVDLNKIADVKNVAERSLIKKGISTVAKNIFYKRIDNFILLEIIYCNLNTKHILVIDNKTSTVVVNFSIDYGEKLNIYTCNTFTMIYDKKKRSFRLKSSTIIDYGHMLNFIDYVSDAECRSAKDFLEINFSKMSFLNDMD</sequence>
<keyword evidence="2" id="KW-0238">DNA-binding</keyword>
<accession>A0AAN4EYR0</accession>
<dbReference type="InterPro" id="IPR025827">
    <property type="entry name" value="Zn_ribbon_recom_dom"/>
</dbReference>
<dbReference type="Pfam" id="PF13408">
    <property type="entry name" value="Zn_ribbon_recom"/>
    <property type="match status" value="1"/>
</dbReference>
<feature type="active site" description="O-(5'-phospho-DNA)-serine intermediate" evidence="4">
    <location>
        <position position="13"/>
    </location>
</feature>
<dbReference type="Pfam" id="PF00239">
    <property type="entry name" value="Resolvase"/>
    <property type="match status" value="1"/>
</dbReference>
<dbReference type="GO" id="GO:0003677">
    <property type="term" value="F:DNA binding"/>
    <property type="evidence" value="ECO:0007669"/>
    <property type="project" value="UniProtKB-KW"/>
</dbReference>
<evidence type="ECO:0000256" key="2">
    <source>
        <dbReference type="ARBA" id="ARBA00023125"/>
    </source>
</evidence>
<dbReference type="InterPro" id="IPR038109">
    <property type="entry name" value="DNA_bind_recomb_sf"/>
</dbReference>
<dbReference type="PROSITE" id="PS00397">
    <property type="entry name" value="RECOMBINASES_1"/>
    <property type="match status" value="1"/>
</dbReference>
<dbReference type="CDD" id="cd00338">
    <property type="entry name" value="Ser_Recombinase"/>
    <property type="match status" value="1"/>
</dbReference>
<dbReference type="PROSITE" id="PS51736">
    <property type="entry name" value="RECOMBINASES_3"/>
    <property type="match status" value="1"/>
</dbReference>
<proteinExistence type="predicted"/>
<evidence type="ECO:0000259" key="5">
    <source>
        <dbReference type="PROSITE" id="PS51736"/>
    </source>
</evidence>
<dbReference type="Gene3D" id="3.40.50.1390">
    <property type="entry name" value="Resolvase, N-terminal catalytic domain"/>
    <property type="match status" value="1"/>
</dbReference>
<dbReference type="InterPro" id="IPR011109">
    <property type="entry name" value="DNA_bind_recombinase_dom"/>
</dbReference>
<protein>
    <submittedName>
        <fullName evidence="6">Recombinase family protein</fullName>
    </submittedName>
</protein>
<dbReference type="EMBL" id="ABLGCN030000008">
    <property type="protein sequence ID" value="EMM7458713.1"/>
    <property type="molecule type" value="Genomic_DNA"/>
</dbReference>
<dbReference type="InterPro" id="IPR036162">
    <property type="entry name" value="Resolvase-like_N_sf"/>
</dbReference>
<dbReference type="Proteomes" id="UP001169574">
    <property type="component" value="Unassembled WGS sequence"/>
</dbReference>